<evidence type="ECO:0000313" key="3">
    <source>
        <dbReference type="Proteomes" id="UP000076871"/>
    </source>
</evidence>
<dbReference type="Proteomes" id="UP000076871">
    <property type="component" value="Unassembled WGS sequence"/>
</dbReference>
<dbReference type="InParanoid" id="A0A165EXL2"/>
<proteinExistence type="predicted"/>
<dbReference type="OrthoDB" id="2802122at2759"/>
<dbReference type="AlphaFoldDB" id="A0A165EXL2"/>
<sequence>MCERSSHVNSSIAGMDHHPSLPSPRLPTEICDHILDHLWNDRKTLKVCSLVTREWLPTTRKHLFSFVRIIDLRLVTFAEMIMHSEDALALCIRKLLMVWGLNEEVPIPTSIPRMLASLGRLEKLTLYVSTWDDCYFSTETITWPVLPMVKALDLSIGTVKDVISLQRFICACPSLSSLMLWITSQSDGSHTHSPTVISRSILIDIFHCRVRESDPVLGWLLQGGLKLRARRLAIIASEDLASVNFLKTGDTQSYCAHLVNV</sequence>
<protein>
    <recommendedName>
        <fullName evidence="4">F-box domain-containing protein</fullName>
    </recommendedName>
</protein>
<accession>A0A165EXL2</accession>
<dbReference type="GeneID" id="63831890"/>
<name>A0A165EXL2_9APHY</name>
<dbReference type="RefSeq" id="XP_040765668.1">
    <property type="nucleotide sequence ID" value="XM_040914863.1"/>
</dbReference>
<reference evidence="2 3" key="1">
    <citation type="journal article" date="2016" name="Mol. Biol. Evol.">
        <title>Comparative Genomics of Early-Diverging Mushroom-Forming Fungi Provides Insights into the Origins of Lignocellulose Decay Capabilities.</title>
        <authorList>
            <person name="Nagy L.G."/>
            <person name="Riley R."/>
            <person name="Tritt A."/>
            <person name="Adam C."/>
            <person name="Daum C."/>
            <person name="Floudas D."/>
            <person name="Sun H."/>
            <person name="Yadav J.S."/>
            <person name="Pangilinan J."/>
            <person name="Larsson K.H."/>
            <person name="Matsuura K."/>
            <person name="Barry K."/>
            <person name="Labutti K."/>
            <person name="Kuo R."/>
            <person name="Ohm R.A."/>
            <person name="Bhattacharya S.S."/>
            <person name="Shirouzu T."/>
            <person name="Yoshinaga Y."/>
            <person name="Martin F.M."/>
            <person name="Grigoriev I.V."/>
            <person name="Hibbett D.S."/>
        </authorList>
    </citation>
    <scope>NUCLEOTIDE SEQUENCE [LARGE SCALE GENOMIC DNA]</scope>
    <source>
        <strain evidence="2 3">93-53</strain>
    </source>
</reference>
<organism evidence="2 3">
    <name type="scientific">Laetiporus sulphureus 93-53</name>
    <dbReference type="NCBI Taxonomy" id="1314785"/>
    <lineage>
        <taxon>Eukaryota</taxon>
        <taxon>Fungi</taxon>
        <taxon>Dikarya</taxon>
        <taxon>Basidiomycota</taxon>
        <taxon>Agaricomycotina</taxon>
        <taxon>Agaricomycetes</taxon>
        <taxon>Polyporales</taxon>
        <taxon>Laetiporus</taxon>
    </lineage>
</organism>
<keyword evidence="3" id="KW-1185">Reference proteome</keyword>
<dbReference type="EMBL" id="KV427617">
    <property type="protein sequence ID" value="KZT07928.1"/>
    <property type="molecule type" value="Genomic_DNA"/>
</dbReference>
<evidence type="ECO:0000256" key="1">
    <source>
        <dbReference type="SAM" id="MobiDB-lite"/>
    </source>
</evidence>
<feature type="region of interest" description="Disordered" evidence="1">
    <location>
        <begin position="1"/>
        <end position="20"/>
    </location>
</feature>
<evidence type="ECO:0008006" key="4">
    <source>
        <dbReference type="Google" id="ProtNLM"/>
    </source>
</evidence>
<gene>
    <name evidence="2" type="ORF">LAESUDRAFT_88701</name>
</gene>
<evidence type="ECO:0000313" key="2">
    <source>
        <dbReference type="EMBL" id="KZT07928.1"/>
    </source>
</evidence>